<organism evidence="1">
    <name type="scientific">Siphoviridae sp. ctzyE57</name>
    <dbReference type="NCBI Taxonomy" id="2827982"/>
    <lineage>
        <taxon>Viruses</taxon>
        <taxon>Duplodnaviria</taxon>
        <taxon>Heunggongvirae</taxon>
        <taxon>Uroviricota</taxon>
        <taxon>Caudoviricetes</taxon>
    </lineage>
</organism>
<reference evidence="1" key="1">
    <citation type="journal article" date="2021" name="Proc. Natl. Acad. Sci. U.S.A.">
        <title>A Catalog of Tens of Thousands of Viruses from Human Metagenomes Reveals Hidden Associations with Chronic Diseases.</title>
        <authorList>
            <person name="Tisza M.J."/>
            <person name="Buck C.B."/>
        </authorList>
    </citation>
    <scope>NUCLEOTIDE SEQUENCE</scope>
    <source>
        <strain evidence="1">CtzyE57</strain>
    </source>
</reference>
<name>A0A8S5SGH9_9CAUD</name>
<sequence length="57" mass="6344">MGTHKVIRSYALAFHLFLDAALVFPPTVIPPFAAKIYHGLPTCTSRRIIYLSRGNAE</sequence>
<evidence type="ECO:0000313" key="1">
    <source>
        <dbReference type="EMBL" id="DAF50137.1"/>
    </source>
</evidence>
<accession>A0A8S5SGH9</accession>
<protein>
    <submittedName>
        <fullName evidence="1">Uncharacterized protein</fullName>
    </submittedName>
</protein>
<dbReference type="EMBL" id="BK032592">
    <property type="protein sequence ID" value="DAF50137.1"/>
    <property type="molecule type" value="Genomic_DNA"/>
</dbReference>
<proteinExistence type="predicted"/>